<evidence type="ECO:0008006" key="4">
    <source>
        <dbReference type="Google" id="ProtNLM"/>
    </source>
</evidence>
<evidence type="ECO:0000313" key="3">
    <source>
        <dbReference type="Proteomes" id="UP000255355"/>
    </source>
</evidence>
<dbReference type="SUPFAM" id="SSF56601">
    <property type="entry name" value="beta-lactamase/transpeptidase-like"/>
    <property type="match status" value="1"/>
</dbReference>
<dbReference type="RefSeq" id="WP_246011428.1">
    <property type="nucleotide sequence ID" value="NZ_QQAZ01000007.1"/>
</dbReference>
<name>A0A370H116_9NOCA</name>
<protein>
    <recommendedName>
        <fullName evidence="4">Beta-lactamase class A</fullName>
    </recommendedName>
</protein>
<dbReference type="STRING" id="1210089.GCA_001613165_00821"/>
<proteinExistence type="predicted"/>
<dbReference type="EMBL" id="QQAZ01000007">
    <property type="protein sequence ID" value="RDI49203.1"/>
    <property type="molecule type" value="Genomic_DNA"/>
</dbReference>
<reference evidence="2 3" key="1">
    <citation type="submission" date="2018-07" db="EMBL/GenBank/DDBJ databases">
        <title>Genomic Encyclopedia of Type Strains, Phase IV (KMG-IV): sequencing the most valuable type-strain genomes for metagenomic binning, comparative biology and taxonomic classification.</title>
        <authorList>
            <person name="Goeker M."/>
        </authorList>
    </citation>
    <scope>NUCLEOTIDE SEQUENCE [LARGE SCALE GENOMIC DNA]</scope>
    <source>
        <strain evidence="2 3">DSM 44952</strain>
    </source>
</reference>
<dbReference type="Gene3D" id="3.40.710.10">
    <property type="entry name" value="DD-peptidase/beta-lactamase superfamily"/>
    <property type="match status" value="1"/>
</dbReference>
<evidence type="ECO:0000313" key="2">
    <source>
        <dbReference type="EMBL" id="RDI49203.1"/>
    </source>
</evidence>
<keyword evidence="3" id="KW-1185">Reference proteome</keyword>
<accession>A0A370H116</accession>
<gene>
    <name evidence="2" type="ORF">DFR68_107331</name>
</gene>
<dbReference type="InterPro" id="IPR012338">
    <property type="entry name" value="Beta-lactam/transpept-like"/>
</dbReference>
<dbReference type="Proteomes" id="UP000255355">
    <property type="component" value="Unassembled WGS sequence"/>
</dbReference>
<organism evidence="2 3">
    <name type="scientific">Nocardia mexicana</name>
    <dbReference type="NCBI Taxonomy" id="279262"/>
    <lineage>
        <taxon>Bacteria</taxon>
        <taxon>Bacillati</taxon>
        <taxon>Actinomycetota</taxon>
        <taxon>Actinomycetes</taxon>
        <taxon>Mycobacteriales</taxon>
        <taxon>Nocardiaceae</taxon>
        <taxon>Nocardia</taxon>
    </lineage>
</organism>
<dbReference type="AlphaFoldDB" id="A0A370H116"/>
<evidence type="ECO:0000256" key="1">
    <source>
        <dbReference type="SAM" id="MobiDB-lite"/>
    </source>
</evidence>
<sequence length="343" mass="35646">MDAPHRRPGNRFEPSEMRPLPGIYGVTRIGVGETSTPPSGPAPATAVRGRRRLFGNAIRRRLTAALCTTLVLAGAACSSGTDSEPLPTMERPSNPTIGAMVALPGTLAADFKELQPSLGGRVGMAIMPVGGERMTSLGDWTTGPAWSTMKVPLTLAALRANGNSGTYQMSAAITESDNSAADGLWQSLGAPAQAAGAVEAVLREGGDTTTKVPATRARPDYSAFGQADWSLADQVRFASRLPCLPNADTVVNLMGKVVWGQQWGIGHLDDAEYKGGWGPDQGGAYLVRQFGLVTTPTGQMAVALAAQANSGGFDDGTQILNKMIALVGKHLGDLPAGQCPAPR</sequence>
<comment type="caution">
    <text evidence="2">The sequence shown here is derived from an EMBL/GenBank/DDBJ whole genome shotgun (WGS) entry which is preliminary data.</text>
</comment>
<feature type="region of interest" description="Disordered" evidence="1">
    <location>
        <begin position="1"/>
        <end position="20"/>
    </location>
</feature>